<proteinExistence type="predicted"/>
<dbReference type="Proteomes" id="UP000011086">
    <property type="component" value="Unassembled WGS sequence"/>
</dbReference>
<protein>
    <submittedName>
        <fullName evidence="2">Uncharacterized protein</fullName>
    </submittedName>
</protein>
<name>A0AA97P5R8_PYRO3</name>
<reference evidence="2" key="1">
    <citation type="journal article" date="2012" name="PLoS Genet.">
        <title>Comparative analysis of the genomes of two field isolates of the rice blast fungus Magnaporthe oryzae.</title>
        <authorList>
            <person name="Xue M."/>
            <person name="Yang J."/>
            <person name="Li Z."/>
            <person name="Hu S."/>
            <person name="Yao N."/>
            <person name="Dean R.A."/>
            <person name="Zhao W."/>
            <person name="Shen M."/>
            <person name="Zhang H."/>
            <person name="Li C."/>
            <person name="Liu L."/>
            <person name="Cao L."/>
            <person name="Xu X."/>
            <person name="Xing Y."/>
            <person name="Hsiang T."/>
            <person name="Zhang Z."/>
            <person name="Xu J.R."/>
            <person name="Peng Y.L."/>
        </authorList>
    </citation>
    <scope>NUCLEOTIDE SEQUENCE</scope>
    <source>
        <strain evidence="2">Y34</strain>
    </source>
</reference>
<feature type="region of interest" description="Disordered" evidence="1">
    <location>
        <begin position="1"/>
        <end position="36"/>
    </location>
</feature>
<gene>
    <name evidence="2" type="ORF">OOU_Y34scaffold00203g12</name>
</gene>
<dbReference type="EMBL" id="JH793138">
    <property type="protein sequence ID" value="ELQ42523.1"/>
    <property type="molecule type" value="Genomic_DNA"/>
</dbReference>
<dbReference type="AlphaFoldDB" id="A0AA97P5R8"/>
<evidence type="ECO:0000313" key="2">
    <source>
        <dbReference type="EMBL" id="ELQ42523.1"/>
    </source>
</evidence>
<feature type="compositionally biased region" description="Basic and acidic residues" evidence="1">
    <location>
        <begin position="15"/>
        <end position="29"/>
    </location>
</feature>
<sequence length="36" mass="3936">MIQGAVVKTNVVSYPREKEPSADPSENHKPKSGLIK</sequence>
<organism evidence="2">
    <name type="scientific">Pyricularia oryzae (strain Y34)</name>
    <name type="common">Rice blast fungus</name>
    <name type="synonym">Magnaporthe oryzae</name>
    <dbReference type="NCBI Taxonomy" id="1143189"/>
    <lineage>
        <taxon>Eukaryota</taxon>
        <taxon>Fungi</taxon>
        <taxon>Dikarya</taxon>
        <taxon>Ascomycota</taxon>
        <taxon>Pezizomycotina</taxon>
        <taxon>Sordariomycetes</taxon>
        <taxon>Sordariomycetidae</taxon>
        <taxon>Magnaporthales</taxon>
        <taxon>Pyriculariaceae</taxon>
        <taxon>Pyricularia</taxon>
    </lineage>
</organism>
<accession>A0AA97P5R8</accession>
<evidence type="ECO:0000256" key="1">
    <source>
        <dbReference type="SAM" id="MobiDB-lite"/>
    </source>
</evidence>